<proteinExistence type="predicted"/>
<evidence type="ECO:0000313" key="2">
    <source>
        <dbReference type="Proteomes" id="UP000187203"/>
    </source>
</evidence>
<sequence>MKGEHCVCIDNAMVVFEVFRNHGHNNKIFFKAGCGRYGRLRSDGNWNNKNGRTNINLPCFPISGGIPPTPTREKII</sequence>
<gene>
    <name evidence="1" type="ORF">COLO4_35317</name>
</gene>
<organism evidence="1 2">
    <name type="scientific">Corchorus olitorius</name>
    <dbReference type="NCBI Taxonomy" id="93759"/>
    <lineage>
        <taxon>Eukaryota</taxon>
        <taxon>Viridiplantae</taxon>
        <taxon>Streptophyta</taxon>
        <taxon>Embryophyta</taxon>
        <taxon>Tracheophyta</taxon>
        <taxon>Spermatophyta</taxon>
        <taxon>Magnoliopsida</taxon>
        <taxon>eudicotyledons</taxon>
        <taxon>Gunneridae</taxon>
        <taxon>Pentapetalae</taxon>
        <taxon>rosids</taxon>
        <taxon>malvids</taxon>
        <taxon>Malvales</taxon>
        <taxon>Malvaceae</taxon>
        <taxon>Grewioideae</taxon>
        <taxon>Apeibeae</taxon>
        <taxon>Corchorus</taxon>
    </lineage>
</organism>
<evidence type="ECO:0000313" key="1">
    <source>
        <dbReference type="EMBL" id="OMO57519.1"/>
    </source>
</evidence>
<accession>A0A1R3GHJ9</accession>
<dbReference type="Proteomes" id="UP000187203">
    <property type="component" value="Unassembled WGS sequence"/>
</dbReference>
<name>A0A1R3GHJ9_9ROSI</name>
<protein>
    <submittedName>
        <fullName evidence="1">Uncharacterized protein</fullName>
    </submittedName>
</protein>
<dbReference type="EMBL" id="AWUE01022528">
    <property type="protein sequence ID" value="OMO57519.1"/>
    <property type="molecule type" value="Genomic_DNA"/>
</dbReference>
<dbReference type="AlphaFoldDB" id="A0A1R3GHJ9"/>
<keyword evidence="2" id="KW-1185">Reference proteome</keyword>
<comment type="caution">
    <text evidence="1">The sequence shown here is derived from an EMBL/GenBank/DDBJ whole genome shotgun (WGS) entry which is preliminary data.</text>
</comment>
<reference evidence="2" key="1">
    <citation type="submission" date="2013-09" db="EMBL/GenBank/DDBJ databases">
        <title>Corchorus olitorius genome sequencing.</title>
        <authorList>
            <person name="Alam M."/>
            <person name="Haque M.S."/>
            <person name="Islam M.S."/>
            <person name="Emdad E.M."/>
            <person name="Islam M.M."/>
            <person name="Ahmed B."/>
            <person name="Halim A."/>
            <person name="Hossen Q.M.M."/>
            <person name="Hossain M.Z."/>
            <person name="Ahmed R."/>
            <person name="Khan M.M."/>
            <person name="Islam R."/>
            <person name="Rashid M.M."/>
            <person name="Khan S.A."/>
            <person name="Rahman M.S."/>
            <person name="Alam M."/>
            <person name="Yahiya A.S."/>
            <person name="Khan M.S."/>
            <person name="Azam M.S."/>
            <person name="Haque T."/>
            <person name="Lashkar M.Z.H."/>
            <person name="Akhand A.I."/>
            <person name="Morshed G."/>
            <person name="Roy S."/>
            <person name="Uddin K.S."/>
            <person name="Rabeya T."/>
            <person name="Hossain A.S."/>
            <person name="Chowdhury A."/>
            <person name="Snigdha A.R."/>
            <person name="Mortoza M.S."/>
            <person name="Matin S.A."/>
            <person name="Hoque S.M.E."/>
            <person name="Islam M.K."/>
            <person name="Roy D.K."/>
            <person name="Haider R."/>
            <person name="Moosa M.M."/>
            <person name="Elias S.M."/>
            <person name="Hasan A.M."/>
            <person name="Jahan S."/>
            <person name="Shafiuddin M."/>
            <person name="Mahmood N."/>
            <person name="Shommy N.S."/>
        </authorList>
    </citation>
    <scope>NUCLEOTIDE SEQUENCE [LARGE SCALE GENOMIC DNA]</scope>
    <source>
        <strain evidence="2">cv. O-4</strain>
    </source>
</reference>